<dbReference type="SUPFAM" id="SSF103473">
    <property type="entry name" value="MFS general substrate transporter"/>
    <property type="match status" value="1"/>
</dbReference>
<evidence type="ECO:0000256" key="7">
    <source>
        <dbReference type="ARBA" id="ARBA00023136"/>
    </source>
</evidence>
<feature type="transmembrane region" description="Helical" evidence="8">
    <location>
        <begin position="237"/>
        <end position="258"/>
    </location>
</feature>
<evidence type="ECO:0000256" key="1">
    <source>
        <dbReference type="ARBA" id="ARBA00004429"/>
    </source>
</evidence>
<dbReference type="PATRIC" id="fig|883078.3.peg.2863"/>
<feature type="transmembrane region" description="Helical" evidence="8">
    <location>
        <begin position="270"/>
        <end position="290"/>
    </location>
</feature>
<dbReference type="GO" id="GO:0030395">
    <property type="term" value="F:lactose binding"/>
    <property type="evidence" value="ECO:0007669"/>
    <property type="project" value="TreeGrafter"/>
</dbReference>
<feature type="transmembrane region" description="Helical" evidence="8">
    <location>
        <begin position="170"/>
        <end position="190"/>
    </location>
</feature>
<keyword evidence="4" id="KW-0997">Cell inner membrane</keyword>
<dbReference type="GO" id="GO:0015528">
    <property type="term" value="F:lactose:proton symporter activity"/>
    <property type="evidence" value="ECO:0007669"/>
    <property type="project" value="TreeGrafter"/>
</dbReference>
<organism evidence="10 11">
    <name type="scientific">Afipia broomeae ATCC 49717</name>
    <dbReference type="NCBI Taxonomy" id="883078"/>
    <lineage>
        <taxon>Bacteria</taxon>
        <taxon>Pseudomonadati</taxon>
        <taxon>Pseudomonadota</taxon>
        <taxon>Alphaproteobacteria</taxon>
        <taxon>Hyphomicrobiales</taxon>
        <taxon>Nitrobacteraceae</taxon>
        <taxon>Afipia</taxon>
    </lineage>
</organism>
<comment type="subcellular location">
    <subcellularLocation>
        <location evidence="1">Cell inner membrane</location>
        <topology evidence="1">Multi-pass membrane protein</topology>
    </subcellularLocation>
</comment>
<dbReference type="eggNOG" id="COG2814">
    <property type="taxonomic scope" value="Bacteria"/>
</dbReference>
<evidence type="ECO:0000256" key="6">
    <source>
        <dbReference type="ARBA" id="ARBA00022989"/>
    </source>
</evidence>
<feature type="transmembrane region" description="Helical" evidence="8">
    <location>
        <begin position="389"/>
        <end position="407"/>
    </location>
</feature>
<keyword evidence="5 8" id="KW-0812">Transmembrane</keyword>
<evidence type="ECO:0000313" key="10">
    <source>
        <dbReference type="EMBL" id="EKS36351.1"/>
    </source>
</evidence>
<dbReference type="InterPro" id="IPR024989">
    <property type="entry name" value="MFS_assoc_dom"/>
</dbReference>
<name>K8P4E4_9BRAD</name>
<feature type="transmembrane region" description="Helical" evidence="8">
    <location>
        <begin position="327"/>
        <end position="348"/>
    </location>
</feature>
<dbReference type="RefSeq" id="WP_006021472.1">
    <property type="nucleotide sequence ID" value="NZ_KB375283.1"/>
</dbReference>
<feature type="transmembrane region" description="Helical" evidence="8">
    <location>
        <begin position="196"/>
        <end position="216"/>
    </location>
</feature>
<dbReference type="PIRSF" id="PIRSF004925">
    <property type="entry name" value="HcaT"/>
    <property type="match status" value="1"/>
</dbReference>
<evidence type="ECO:0000256" key="5">
    <source>
        <dbReference type="ARBA" id="ARBA00022692"/>
    </source>
</evidence>
<feature type="domain" description="Major facilitator superfamily associated" evidence="9">
    <location>
        <begin position="44"/>
        <end position="387"/>
    </location>
</feature>
<dbReference type="Gene3D" id="1.20.1250.20">
    <property type="entry name" value="MFS general substrate transporter like domains"/>
    <property type="match status" value="2"/>
</dbReference>
<keyword evidence="6 8" id="KW-1133">Transmembrane helix</keyword>
<feature type="transmembrane region" description="Helical" evidence="8">
    <location>
        <begin position="132"/>
        <end position="149"/>
    </location>
</feature>
<evidence type="ECO:0000256" key="3">
    <source>
        <dbReference type="ARBA" id="ARBA00022475"/>
    </source>
</evidence>
<sequence>MSRYTEHALDNDHHEPQRIAIPLLTSESQKHPAGQSIARRFAVRISLFYASTFGIIGVHLPFFPVWLKAIGVDVSWIGFITAAPSLSRFTVLPFVTAAAEQRQILRGTMIALAFITAVGFAILGLLRDPLTILIVYAIIACLWTPLSPLTDGYALKGVTRHGLDYAQMRLWGSASFVVFAMIAGLLFKVIDPQNLIWIIVAVALLSAVVGLGIVPLDAPPAGTAPQGRASGLLRKPLFLAIIGASALIQGSHAAYYAFSSITWQNAGFGGFAIAALWSLGVVAEIVVFAISPRLALSPTVMVLIGAVSAVVRWAITAQEPRIELLTAVQVMHGLTFGITQVGTVALMVRNVPHHMLASAQGYMVASQGAVTSLTMMLSGLIYARVGEGVYYAMAVMAFSGGLIMVAARRRLDAHHAVTD</sequence>
<keyword evidence="3" id="KW-1003">Cell membrane</keyword>
<feature type="transmembrane region" description="Helical" evidence="8">
    <location>
        <begin position="295"/>
        <end position="315"/>
    </location>
</feature>
<accession>K8P4E4</accession>
<evidence type="ECO:0000256" key="8">
    <source>
        <dbReference type="SAM" id="Phobius"/>
    </source>
</evidence>
<dbReference type="GO" id="GO:0005886">
    <property type="term" value="C:plasma membrane"/>
    <property type="evidence" value="ECO:0007669"/>
    <property type="project" value="UniProtKB-SubCell"/>
</dbReference>
<dbReference type="InterPro" id="IPR026032">
    <property type="entry name" value="HcaT-like"/>
</dbReference>
<keyword evidence="2" id="KW-0813">Transport</keyword>
<comment type="caution">
    <text evidence="10">The sequence shown here is derived from an EMBL/GenBank/DDBJ whole genome shotgun (WGS) entry which is preliminary data.</text>
</comment>
<evidence type="ECO:0000256" key="4">
    <source>
        <dbReference type="ARBA" id="ARBA00022519"/>
    </source>
</evidence>
<gene>
    <name evidence="10" type="ORF">HMPREF9695_02769</name>
</gene>
<dbReference type="PANTHER" id="PTHR23522:SF10">
    <property type="entry name" value="3-PHENYLPROPIONIC ACID TRANSPORTER-RELATED"/>
    <property type="match status" value="1"/>
</dbReference>
<protein>
    <recommendedName>
        <fullName evidence="9">Major facilitator superfamily associated domain-containing protein</fullName>
    </recommendedName>
</protein>
<keyword evidence="11" id="KW-1185">Reference proteome</keyword>
<evidence type="ECO:0000256" key="2">
    <source>
        <dbReference type="ARBA" id="ARBA00022448"/>
    </source>
</evidence>
<dbReference type="HOGENOM" id="CLU_013133_6_0_5"/>
<dbReference type="AlphaFoldDB" id="K8P4E4"/>
<keyword evidence="7 8" id="KW-0472">Membrane</keyword>
<reference evidence="10 11" key="1">
    <citation type="submission" date="2012-04" db="EMBL/GenBank/DDBJ databases">
        <title>The Genome Sequence of Afipia broomeae ATCC 49717.</title>
        <authorList>
            <consortium name="The Broad Institute Genome Sequencing Platform"/>
            <person name="Earl A."/>
            <person name="Ward D."/>
            <person name="Feldgarden M."/>
            <person name="Gevers D."/>
            <person name="Huys G."/>
            <person name="Walker B."/>
            <person name="Young S.K."/>
            <person name="Zeng Q."/>
            <person name="Gargeya S."/>
            <person name="Fitzgerald M."/>
            <person name="Haas B."/>
            <person name="Abouelleil A."/>
            <person name="Alvarado L."/>
            <person name="Arachchi H.M."/>
            <person name="Berlin A."/>
            <person name="Chapman S.B."/>
            <person name="Goldberg J."/>
            <person name="Griggs A."/>
            <person name="Gujja S."/>
            <person name="Hansen M."/>
            <person name="Howarth C."/>
            <person name="Imamovic A."/>
            <person name="Larimer J."/>
            <person name="McCowen C."/>
            <person name="Montmayeur A."/>
            <person name="Murphy C."/>
            <person name="Neiman D."/>
            <person name="Pearson M."/>
            <person name="Priest M."/>
            <person name="Roberts A."/>
            <person name="Saif S."/>
            <person name="Shea T."/>
            <person name="Sisk P."/>
            <person name="Sykes S."/>
            <person name="Wortman J."/>
            <person name="Nusbaum C."/>
            <person name="Birren B."/>
        </authorList>
    </citation>
    <scope>NUCLEOTIDE SEQUENCE [LARGE SCALE GENOMIC DNA]</scope>
    <source>
        <strain evidence="10 11">ATCC 49717</strain>
    </source>
</reference>
<evidence type="ECO:0000313" key="11">
    <source>
        <dbReference type="Proteomes" id="UP000001096"/>
    </source>
</evidence>
<dbReference type="Pfam" id="PF12832">
    <property type="entry name" value="MFS_1_like"/>
    <property type="match status" value="1"/>
</dbReference>
<dbReference type="PANTHER" id="PTHR23522">
    <property type="entry name" value="BLL5896 PROTEIN"/>
    <property type="match status" value="1"/>
</dbReference>
<dbReference type="EMBL" id="AGWX01000004">
    <property type="protein sequence ID" value="EKS36351.1"/>
    <property type="molecule type" value="Genomic_DNA"/>
</dbReference>
<feature type="transmembrane region" description="Helical" evidence="8">
    <location>
        <begin position="107"/>
        <end position="126"/>
    </location>
</feature>
<proteinExistence type="predicted"/>
<dbReference type="InterPro" id="IPR036259">
    <property type="entry name" value="MFS_trans_sf"/>
</dbReference>
<feature type="transmembrane region" description="Helical" evidence="8">
    <location>
        <begin position="360"/>
        <end position="383"/>
    </location>
</feature>
<evidence type="ECO:0000259" key="9">
    <source>
        <dbReference type="Pfam" id="PF12832"/>
    </source>
</evidence>
<dbReference type="Proteomes" id="UP000001096">
    <property type="component" value="Unassembled WGS sequence"/>
</dbReference>
<feature type="transmembrane region" description="Helical" evidence="8">
    <location>
        <begin position="41"/>
        <end position="62"/>
    </location>
</feature>
<dbReference type="NCBIfam" id="NF037955">
    <property type="entry name" value="mfs"/>
    <property type="match status" value="1"/>
</dbReference>